<evidence type="ECO:0000256" key="2">
    <source>
        <dbReference type="ARBA" id="ARBA00022475"/>
    </source>
</evidence>
<evidence type="ECO:0000256" key="7">
    <source>
        <dbReference type="HAMAP-Rule" id="MF_01147"/>
    </source>
</evidence>
<keyword evidence="4 7" id="KW-0812">Transmembrane</keyword>
<feature type="binding site" evidence="7">
    <location>
        <position position="134"/>
    </location>
    <ligand>
        <name>a 1,2-diacyl-sn-glycero-3-phospho-(1'-sn-glycerol)</name>
        <dbReference type="ChEBI" id="CHEBI:64716"/>
    </ligand>
</feature>
<feature type="transmembrane region" description="Helical" evidence="7">
    <location>
        <begin position="201"/>
        <end position="219"/>
    </location>
</feature>
<dbReference type="HAMAP" id="MF_01147">
    <property type="entry name" value="Lgt"/>
    <property type="match status" value="1"/>
</dbReference>
<evidence type="ECO:0000313" key="10">
    <source>
        <dbReference type="Proteomes" id="UP001260773"/>
    </source>
</evidence>
<feature type="transmembrane region" description="Helical" evidence="7">
    <location>
        <begin position="235"/>
        <end position="254"/>
    </location>
</feature>
<keyword evidence="3 7" id="KW-0808">Transferase</keyword>
<dbReference type="AlphaFoldDB" id="A0AAW8RPE1"/>
<dbReference type="Proteomes" id="UP001264335">
    <property type="component" value="Unassembled WGS sequence"/>
</dbReference>
<sequence length="267" mass="30288">MIAPYSRVFLSFGPFTIYWYAILIVTGITIGFVVANEKAKKANLPEETISDLLLYGLPISIISARLYYVLFEFSSYINSPLDILKIWEGGLAIHGGLIGAIITGVIYCKKKEISFWKVADVVAPSILIGQIIGRWGNFMNQEAYGGIVTRSFLEGLKLPNFIINQMYIDGFYRQPTFLYESLWNIAVLFVLLLIDRKKQFTGQLFLLYVTFYSIGRIWIEGFRTDSLMLTPNLKMAQVLSVFLILGASLLYFYLKNIKESDLNGSNT</sequence>
<accession>A0AAW8RPE1</accession>
<evidence type="ECO:0000313" key="9">
    <source>
        <dbReference type="EMBL" id="MDT2516322.1"/>
    </source>
</evidence>
<dbReference type="GO" id="GO:0042158">
    <property type="term" value="P:lipoprotein biosynthetic process"/>
    <property type="evidence" value="ECO:0007669"/>
    <property type="project" value="UniProtKB-UniRule"/>
</dbReference>
<feature type="transmembrane region" description="Helical" evidence="7">
    <location>
        <begin position="91"/>
        <end position="108"/>
    </location>
</feature>
<feature type="transmembrane region" description="Helical" evidence="7">
    <location>
        <begin position="52"/>
        <end position="71"/>
    </location>
</feature>
<dbReference type="RefSeq" id="WP_115873182.1">
    <property type="nucleotide sequence ID" value="NZ_JARPWD010000006.1"/>
</dbReference>
<dbReference type="NCBIfam" id="TIGR00544">
    <property type="entry name" value="lgt"/>
    <property type="match status" value="1"/>
</dbReference>
<dbReference type="GO" id="GO:0005886">
    <property type="term" value="C:plasma membrane"/>
    <property type="evidence" value="ECO:0007669"/>
    <property type="project" value="UniProtKB-SubCell"/>
</dbReference>
<gene>
    <name evidence="7 8" type="primary">lgt</name>
    <name evidence="8" type="ORF">P7D43_03540</name>
    <name evidence="9" type="ORF">P7D79_19030</name>
</gene>
<comment type="catalytic activity">
    <reaction evidence="7">
        <text>L-cysteinyl-[prolipoprotein] + a 1,2-diacyl-sn-glycero-3-phospho-(1'-sn-glycerol) = an S-1,2-diacyl-sn-glyceryl-L-cysteinyl-[prolipoprotein] + sn-glycerol 1-phosphate + H(+)</text>
        <dbReference type="Rhea" id="RHEA:56712"/>
        <dbReference type="Rhea" id="RHEA-COMP:14679"/>
        <dbReference type="Rhea" id="RHEA-COMP:14680"/>
        <dbReference type="ChEBI" id="CHEBI:15378"/>
        <dbReference type="ChEBI" id="CHEBI:29950"/>
        <dbReference type="ChEBI" id="CHEBI:57685"/>
        <dbReference type="ChEBI" id="CHEBI:64716"/>
        <dbReference type="ChEBI" id="CHEBI:140658"/>
        <dbReference type="EC" id="2.5.1.145"/>
    </reaction>
</comment>
<comment type="caution">
    <text evidence="8">The sequence shown here is derived from an EMBL/GenBank/DDBJ whole genome shotgun (WGS) entry which is preliminary data.</text>
</comment>
<dbReference type="Pfam" id="PF01790">
    <property type="entry name" value="LGT"/>
    <property type="match status" value="1"/>
</dbReference>
<keyword evidence="5 7" id="KW-1133">Transmembrane helix</keyword>
<feature type="transmembrane region" description="Helical" evidence="7">
    <location>
        <begin position="17"/>
        <end position="36"/>
    </location>
</feature>
<evidence type="ECO:0000256" key="6">
    <source>
        <dbReference type="ARBA" id="ARBA00023136"/>
    </source>
</evidence>
<dbReference type="InterPro" id="IPR001640">
    <property type="entry name" value="Lgt"/>
</dbReference>
<dbReference type="EMBL" id="JARPWH010000007">
    <property type="protein sequence ID" value="MDT2401431.1"/>
    <property type="molecule type" value="Genomic_DNA"/>
</dbReference>
<evidence type="ECO:0000256" key="5">
    <source>
        <dbReference type="ARBA" id="ARBA00022989"/>
    </source>
</evidence>
<evidence type="ECO:0000313" key="11">
    <source>
        <dbReference type="Proteomes" id="UP001264335"/>
    </source>
</evidence>
<keyword evidence="6 7" id="KW-0472">Membrane</keyword>
<protein>
    <recommendedName>
        <fullName evidence="7">Phosphatidylglycerol--prolipoprotein diacylglyceryl transferase</fullName>
        <ecNumber evidence="7">2.5.1.145</ecNumber>
    </recommendedName>
</protein>
<dbReference type="EC" id="2.5.1.145" evidence="7"/>
<evidence type="ECO:0000256" key="1">
    <source>
        <dbReference type="ARBA" id="ARBA00007150"/>
    </source>
</evidence>
<dbReference type="PANTHER" id="PTHR30589">
    <property type="entry name" value="PROLIPOPROTEIN DIACYLGLYCERYL TRANSFERASE"/>
    <property type="match status" value="1"/>
</dbReference>
<comment type="function">
    <text evidence="7">Catalyzes the transfer of the diacylglyceryl group from phosphatidylglycerol to the sulfhydryl group of the N-terminal cysteine of a prolipoprotein, the first step in the formation of mature lipoproteins.</text>
</comment>
<feature type="transmembrane region" description="Helical" evidence="7">
    <location>
        <begin position="176"/>
        <end position="194"/>
    </location>
</feature>
<dbReference type="GO" id="GO:0008961">
    <property type="term" value="F:phosphatidylglycerol-prolipoprotein diacylglyceryl transferase activity"/>
    <property type="evidence" value="ECO:0007669"/>
    <property type="project" value="UniProtKB-UniRule"/>
</dbReference>
<dbReference type="PROSITE" id="PS01311">
    <property type="entry name" value="LGT"/>
    <property type="match status" value="1"/>
</dbReference>
<comment type="pathway">
    <text evidence="7">Protein modification; lipoprotein biosynthesis (diacylglyceryl transfer).</text>
</comment>
<dbReference type="Proteomes" id="UP001260773">
    <property type="component" value="Unassembled WGS sequence"/>
</dbReference>
<comment type="subcellular location">
    <subcellularLocation>
        <location evidence="7">Cell membrane</location>
        <topology evidence="7">Multi-pass membrane protein</topology>
    </subcellularLocation>
</comment>
<comment type="similarity">
    <text evidence="1 7">Belongs to the Lgt family.</text>
</comment>
<evidence type="ECO:0000313" key="8">
    <source>
        <dbReference type="EMBL" id="MDT2401431.1"/>
    </source>
</evidence>
<reference evidence="8 11" key="1">
    <citation type="submission" date="2023-03" db="EMBL/GenBank/DDBJ databases">
        <authorList>
            <person name="Shen W."/>
            <person name="Cai J."/>
        </authorList>
    </citation>
    <scope>NUCLEOTIDE SEQUENCE</scope>
    <source>
        <strain evidence="8">P33-2</strain>
        <strain evidence="9 11">Y2</strain>
    </source>
</reference>
<feature type="transmembrane region" description="Helical" evidence="7">
    <location>
        <begin position="115"/>
        <end position="133"/>
    </location>
</feature>
<name>A0AAW8RPE1_ENTAV</name>
<evidence type="ECO:0000256" key="3">
    <source>
        <dbReference type="ARBA" id="ARBA00022679"/>
    </source>
</evidence>
<keyword evidence="2 7" id="KW-1003">Cell membrane</keyword>
<dbReference type="PANTHER" id="PTHR30589:SF0">
    <property type="entry name" value="PHOSPHATIDYLGLYCEROL--PROLIPOPROTEIN DIACYLGLYCERYL TRANSFERASE"/>
    <property type="match status" value="1"/>
</dbReference>
<dbReference type="EMBL" id="JARPWY010000076">
    <property type="protein sequence ID" value="MDT2516322.1"/>
    <property type="molecule type" value="Genomic_DNA"/>
</dbReference>
<evidence type="ECO:0000256" key="4">
    <source>
        <dbReference type="ARBA" id="ARBA00022692"/>
    </source>
</evidence>
<organism evidence="8 10">
    <name type="scientific">Enterococcus avium</name>
    <name type="common">Streptococcus avium</name>
    <dbReference type="NCBI Taxonomy" id="33945"/>
    <lineage>
        <taxon>Bacteria</taxon>
        <taxon>Bacillati</taxon>
        <taxon>Bacillota</taxon>
        <taxon>Bacilli</taxon>
        <taxon>Lactobacillales</taxon>
        <taxon>Enterococcaceae</taxon>
        <taxon>Enterococcus</taxon>
    </lineage>
</organism>
<proteinExistence type="inferred from homology"/>